<feature type="compositionally biased region" description="Low complexity" evidence="1">
    <location>
        <begin position="883"/>
        <end position="904"/>
    </location>
</feature>
<dbReference type="OrthoDB" id="28127at2759"/>
<feature type="compositionally biased region" description="Polar residues" evidence="1">
    <location>
        <begin position="170"/>
        <end position="208"/>
    </location>
</feature>
<feature type="compositionally biased region" description="Acidic residues" evidence="1">
    <location>
        <begin position="869"/>
        <end position="882"/>
    </location>
</feature>
<keyword evidence="3" id="KW-1185">Reference proteome</keyword>
<evidence type="ECO:0000256" key="1">
    <source>
        <dbReference type="SAM" id="MobiDB-lite"/>
    </source>
</evidence>
<reference evidence="2 3" key="1">
    <citation type="journal article" date="2015" name="Genome Biol. Evol.">
        <title>Phylogenomic analyses indicate that early fungi evolved digesting cell walls of algal ancestors of land plants.</title>
        <authorList>
            <person name="Chang Y."/>
            <person name="Wang S."/>
            <person name="Sekimoto S."/>
            <person name="Aerts A.L."/>
            <person name="Choi C."/>
            <person name="Clum A."/>
            <person name="LaButti K.M."/>
            <person name="Lindquist E.A."/>
            <person name="Yee Ngan C."/>
            <person name="Ohm R.A."/>
            <person name="Salamov A.A."/>
            <person name="Grigoriev I.V."/>
            <person name="Spatafora J.W."/>
            <person name="Berbee M.L."/>
        </authorList>
    </citation>
    <scope>NUCLEOTIDE SEQUENCE [LARGE SCALE GENOMIC DNA]</scope>
    <source>
        <strain evidence="2 3">JEL478</strain>
    </source>
</reference>
<organism evidence="2 3">
    <name type="scientific">Gonapodya prolifera (strain JEL478)</name>
    <name type="common">Monoblepharis prolifera</name>
    <dbReference type="NCBI Taxonomy" id="1344416"/>
    <lineage>
        <taxon>Eukaryota</taxon>
        <taxon>Fungi</taxon>
        <taxon>Fungi incertae sedis</taxon>
        <taxon>Chytridiomycota</taxon>
        <taxon>Chytridiomycota incertae sedis</taxon>
        <taxon>Monoblepharidomycetes</taxon>
        <taxon>Monoblepharidales</taxon>
        <taxon>Gonapodyaceae</taxon>
        <taxon>Gonapodya</taxon>
    </lineage>
</organism>
<sequence length="973" mass="107471">MPRSPSPFDTRHRTSYYRQRSRSRSPRLRSRSRSPYYRRRRTRSRSWSPSRSRSRSPRRRDDHGYGSSDRRPLAKREYWDRRRDSPPYRRDSSPRRRDSPRRRSYRSYDSSRSPSPRSSRRRTPPRYRQDDPGGRRSDTRTSPGVVERKIPVIPDTNQAPAAPPPTTNQRESYISGSGANVGTNAPSHFQNVTGGSALAPSTQVTTSMVREPERYESPAAPTPMEMHMEVRDNSNNAGQPTPSQVYQEPPRAQVSSDSRRQAMDDDAMELSDGEVDPYLPPIWTPSGSKDIVVRKSKDVFFHISLHPSANNAAGTPRTIAEASLAQGNSNVPAREQSAPPSVIQVGNHIPALFGRPRQPTSGVDRRRIMVARPGEQRAPFTGAASDSLFGPNFGLADPYSYFILPSSTLPPATQPPELDLPMDMLLDSNDNDQALQRPATSAPPSNPSFTPSQSVPNQTASKSAPQQKQQPKAKKGPKTRSQTNAANRPNNVASGVNNVTSGDRPSTPSQNQTDSERQPENNQPSAPPPPKGRIGAGGIPALWNSAMPLETVPEQVWKELFSVFDVVYSATLNPKRFESGPSVDKLLFNVEANNVNLNRLGNQTLELRLYIYSCATGKLMEWRNLDNKPNEMKANMLRNRAMFYIGSNAERVDLLQTRPRKPWADVTTEARRATLKGKTNPVRVVVDIRADVDKLTYGAVALAFARKKGVDDVVFEVYRKVLHEKCKKILPGKATSVAFPTNVLQREILAGIAMKALREQKNWTPDTEFDEVAAGTEVWNMLDPLSLTRIVHPFRIRGCAHSTAFDLKFYIEFCMNAGIRLPCPICNRKTPRDLNDLICHIPLLRFMHEYPNAKSCIVHPDGSFTPSSDGDDVLDVDSDSELDSNSPAAKAPPQSSAYTVTTVTSGGGRVHGEAGQNGARGLGESGGTTQTIRTENQGSSMVGGNGLVGNLQAKNGVTANTDDDDVIVLSDDD</sequence>
<dbReference type="Proteomes" id="UP000070544">
    <property type="component" value="Unassembled WGS sequence"/>
</dbReference>
<accession>A0A139A570</accession>
<evidence type="ECO:0008006" key="4">
    <source>
        <dbReference type="Google" id="ProtNLM"/>
    </source>
</evidence>
<feature type="compositionally biased region" description="Low complexity" evidence="1">
    <location>
        <begin position="458"/>
        <end position="470"/>
    </location>
</feature>
<gene>
    <name evidence="2" type="ORF">M427DRAFT_137701</name>
</gene>
<dbReference type="Gene3D" id="3.30.40.10">
    <property type="entry name" value="Zinc/RING finger domain, C3HC4 (zinc finger)"/>
    <property type="match status" value="1"/>
</dbReference>
<feature type="compositionally biased region" description="Polar residues" evidence="1">
    <location>
        <begin position="480"/>
        <end position="513"/>
    </location>
</feature>
<feature type="compositionally biased region" description="Basic and acidic residues" evidence="1">
    <location>
        <begin position="59"/>
        <end position="97"/>
    </location>
</feature>
<protein>
    <recommendedName>
        <fullName evidence="4">SP-RING-type domain-containing protein</fullName>
    </recommendedName>
</protein>
<proteinExistence type="predicted"/>
<evidence type="ECO:0000313" key="3">
    <source>
        <dbReference type="Proteomes" id="UP000070544"/>
    </source>
</evidence>
<feature type="region of interest" description="Disordered" evidence="1">
    <location>
        <begin position="867"/>
        <end position="947"/>
    </location>
</feature>
<feature type="region of interest" description="Disordered" evidence="1">
    <location>
        <begin position="434"/>
        <end position="539"/>
    </location>
</feature>
<feature type="compositionally biased region" description="Polar residues" evidence="1">
    <location>
        <begin position="233"/>
        <end position="246"/>
    </location>
</feature>
<feature type="compositionally biased region" description="Polar residues" evidence="1">
    <location>
        <begin position="927"/>
        <end position="940"/>
    </location>
</feature>
<dbReference type="InterPro" id="IPR013083">
    <property type="entry name" value="Znf_RING/FYVE/PHD"/>
</dbReference>
<evidence type="ECO:0000313" key="2">
    <source>
        <dbReference type="EMBL" id="KXS11881.1"/>
    </source>
</evidence>
<feature type="compositionally biased region" description="Basic and acidic residues" evidence="1">
    <location>
        <begin position="127"/>
        <end position="139"/>
    </location>
</feature>
<dbReference type="STRING" id="1344416.A0A139A570"/>
<dbReference type="AlphaFoldDB" id="A0A139A570"/>
<dbReference type="EMBL" id="KQ965794">
    <property type="protein sequence ID" value="KXS11881.1"/>
    <property type="molecule type" value="Genomic_DNA"/>
</dbReference>
<feature type="compositionally biased region" description="Basic residues" evidence="1">
    <location>
        <begin position="13"/>
        <end position="44"/>
    </location>
</feature>
<name>A0A139A570_GONPJ</name>
<feature type="region of interest" description="Disordered" evidence="1">
    <location>
        <begin position="1"/>
        <end position="264"/>
    </location>
</feature>
<feature type="compositionally biased region" description="Low complexity" evidence="1">
    <location>
        <begin position="107"/>
        <end position="117"/>
    </location>
</feature>
<feature type="compositionally biased region" description="Polar residues" evidence="1">
    <location>
        <begin position="438"/>
        <end position="457"/>
    </location>
</feature>